<evidence type="ECO:0000256" key="2">
    <source>
        <dbReference type="ARBA" id="ARBA00004496"/>
    </source>
</evidence>
<dbReference type="PANTHER" id="PTHR12896">
    <property type="entry name" value="PAX6 NEIGHBOR PROTEIN PAXNEB"/>
    <property type="match status" value="1"/>
</dbReference>
<evidence type="ECO:0000256" key="8">
    <source>
        <dbReference type="ARBA" id="ARBA00023242"/>
    </source>
</evidence>
<comment type="caution">
    <text evidence="10">The sequence shown here is derived from an EMBL/GenBank/DDBJ whole genome shotgun (WGS) entry which is preliminary data.</text>
</comment>
<proteinExistence type="inferred from homology"/>
<evidence type="ECO:0000256" key="5">
    <source>
        <dbReference type="ARBA" id="ARBA00020265"/>
    </source>
</evidence>
<feature type="region of interest" description="Disordered" evidence="9">
    <location>
        <begin position="1"/>
        <end position="21"/>
    </location>
</feature>
<evidence type="ECO:0000256" key="9">
    <source>
        <dbReference type="SAM" id="MobiDB-lite"/>
    </source>
</evidence>
<evidence type="ECO:0000256" key="1">
    <source>
        <dbReference type="ARBA" id="ARBA00004123"/>
    </source>
</evidence>
<feature type="region of interest" description="Disordered" evidence="9">
    <location>
        <begin position="92"/>
        <end position="116"/>
    </location>
</feature>
<gene>
    <name evidence="10" type="primary">g1251</name>
    <name evidence="10" type="ORF">VP750_LOCUS1081</name>
</gene>
<evidence type="ECO:0000256" key="7">
    <source>
        <dbReference type="ARBA" id="ARBA00022694"/>
    </source>
</evidence>
<dbReference type="InterPro" id="IPR027417">
    <property type="entry name" value="P-loop_NTPase"/>
</dbReference>
<comment type="pathway">
    <text evidence="3">tRNA modification; 5-methoxycarbonylmethyl-2-thiouridine-tRNA biosynthesis.</text>
</comment>
<dbReference type="Gene3D" id="3.40.50.300">
    <property type="entry name" value="P-loop containing nucleotide triphosphate hydrolases"/>
    <property type="match status" value="2"/>
</dbReference>
<keyword evidence="6" id="KW-0963">Cytoplasm</keyword>
<dbReference type="CDD" id="cd19494">
    <property type="entry name" value="Elp4"/>
    <property type="match status" value="1"/>
</dbReference>
<dbReference type="Pfam" id="PF05625">
    <property type="entry name" value="PAXNEB"/>
    <property type="match status" value="1"/>
</dbReference>
<evidence type="ECO:0000256" key="6">
    <source>
        <dbReference type="ARBA" id="ARBA00022490"/>
    </source>
</evidence>
<comment type="subcellular location">
    <subcellularLocation>
        <location evidence="2">Cytoplasm</location>
    </subcellularLocation>
    <subcellularLocation>
        <location evidence="1">Nucleus</location>
    </subcellularLocation>
</comment>
<evidence type="ECO:0000256" key="4">
    <source>
        <dbReference type="ARBA" id="ARBA00007573"/>
    </source>
</evidence>
<dbReference type="EMBL" id="CAXHTA020000002">
    <property type="protein sequence ID" value="CAL5219422.1"/>
    <property type="molecule type" value="Genomic_DNA"/>
</dbReference>
<keyword evidence="7" id="KW-0819">tRNA processing</keyword>
<evidence type="ECO:0000313" key="11">
    <source>
        <dbReference type="Proteomes" id="UP001497392"/>
    </source>
</evidence>
<accession>A0ABP1FPD8</accession>
<name>A0ABP1FPD8_9CHLO</name>
<organism evidence="10 11">
    <name type="scientific">Coccomyxa viridis</name>
    <dbReference type="NCBI Taxonomy" id="1274662"/>
    <lineage>
        <taxon>Eukaryota</taxon>
        <taxon>Viridiplantae</taxon>
        <taxon>Chlorophyta</taxon>
        <taxon>core chlorophytes</taxon>
        <taxon>Trebouxiophyceae</taxon>
        <taxon>Trebouxiophyceae incertae sedis</taxon>
        <taxon>Coccomyxaceae</taxon>
        <taxon>Coccomyxa</taxon>
    </lineage>
</organism>
<dbReference type="Proteomes" id="UP001497392">
    <property type="component" value="Unassembled WGS sequence"/>
</dbReference>
<keyword evidence="8" id="KW-0539">Nucleus</keyword>
<evidence type="ECO:0000256" key="3">
    <source>
        <dbReference type="ARBA" id="ARBA00005043"/>
    </source>
</evidence>
<feature type="region of interest" description="Disordered" evidence="9">
    <location>
        <begin position="231"/>
        <end position="250"/>
    </location>
</feature>
<sequence>MKSSFVRKGTAGSAAGLGTRPGLHGETLISTGLADFDSLLGGGIPVGSLVLVLEDAWTPHGSTLLRYFVAEGAACGHTINWAAASRPLPSALPQVAKPRTRSSRKESDKEAEEQESPQLRIAWQYRRYIQRQQLQQQSGLSSLQEDLAMPGMPSLQSANLERLTSAPAKGAPGSSGPQDWCHQFDLTKPMEDSTIKSARLECQQYRGPGALDRLVDSLQGLIDGMQPSAAASTVSSASLRPTPQKGPGNMGRVAIEGLGAAAWHLGMPAPEHARQLLLAVTNISTMMRKARCSAMMTIPAGELEASALTRLEQLGDVVIAIEAVRSDSGMARMISDSSSCCGLLRVQKCRHSGADAKALPQTDVHVLRHKRRRLAIELLQVDPDAEALEAERANKRSSAAGLLCSGPPAAAGASPLDF</sequence>
<comment type="similarity">
    <text evidence="4">Belongs to the ELP4 family.</text>
</comment>
<reference evidence="10 11" key="1">
    <citation type="submission" date="2024-06" db="EMBL/GenBank/DDBJ databases">
        <authorList>
            <person name="Kraege A."/>
            <person name="Thomma B."/>
        </authorList>
    </citation>
    <scope>NUCLEOTIDE SEQUENCE [LARGE SCALE GENOMIC DNA]</scope>
</reference>
<keyword evidence="11" id="KW-1185">Reference proteome</keyword>
<dbReference type="PANTHER" id="PTHR12896:SF1">
    <property type="entry name" value="ELONGATOR COMPLEX PROTEIN 4"/>
    <property type="match status" value="1"/>
</dbReference>
<evidence type="ECO:0000313" key="10">
    <source>
        <dbReference type="EMBL" id="CAL5219422.1"/>
    </source>
</evidence>
<protein>
    <recommendedName>
        <fullName evidence="5">Elongator complex protein 4</fullName>
    </recommendedName>
</protein>
<dbReference type="InterPro" id="IPR008728">
    <property type="entry name" value="Elongator_complex_protein_4"/>
</dbReference>